<evidence type="ECO:0000256" key="5">
    <source>
        <dbReference type="ARBA" id="ARBA00023242"/>
    </source>
</evidence>
<dbReference type="InterPro" id="IPR015943">
    <property type="entry name" value="WD40/YVTN_repeat-like_dom_sf"/>
</dbReference>
<evidence type="ECO:0000313" key="7">
    <source>
        <dbReference type="EMBL" id="OXV09753.1"/>
    </source>
</evidence>
<feature type="non-terminal residue" evidence="7">
    <location>
        <position position="1"/>
    </location>
</feature>
<evidence type="ECO:0000256" key="3">
    <source>
        <dbReference type="ARBA" id="ARBA00022574"/>
    </source>
</evidence>
<dbReference type="Gene3D" id="2.130.10.10">
    <property type="entry name" value="YVTN repeat-like/Quinoprotein amine dehydrogenase"/>
    <property type="match status" value="1"/>
</dbReference>
<dbReference type="InterPro" id="IPR037867">
    <property type="entry name" value="Swd2/WDR82"/>
</dbReference>
<feature type="repeat" description="WD" evidence="6">
    <location>
        <begin position="71"/>
        <end position="105"/>
    </location>
</feature>
<dbReference type="PROSITE" id="PS50294">
    <property type="entry name" value="WD_REPEATS_REGION"/>
    <property type="match status" value="1"/>
</dbReference>
<feature type="repeat" description="WD" evidence="6">
    <location>
        <begin position="150"/>
        <end position="191"/>
    </location>
</feature>
<keyword evidence="8" id="KW-1185">Reference proteome</keyword>
<dbReference type="Pfam" id="PF00400">
    <property type="entry name" value="WD40"/>
    <property type="match status" value="2"/>
</dbReference>
<dbReference type="SMART" id="SM00320">
    <property type="entry name" value="WD40"/>
    <property type="match status" value="3"/>
</dbReference>
<dbReference type="EMBL" id="NPHW01003351">
    <property type="protein sequence ID" value="OXV09753.1"/>
    <property type="molecule type" value="Genomic_DNA"/>
</dbReference>
<comment type="caution">
    <text evidence="7">The sequence shown here is derived from an EMBL/GenBank/DDBJ whole genome shotgun (WGS) entry which is preliminary data.</text>
</comment>
<organism evidence="7 8">
    <name type="scientific">Elaphomyces granulatus</name>
    <dbReference type="NCBI Taxonomy" id="519963"/>
    <lineage>
        <taxon>Eukaryota</taxon>
        <taxon>Fungi</taxon>
        <taxon>Dikarya</taxon>
        <taxon>Ascomycota</taxon>
        <taxon>Pezizomycotina</taxon>
        <taxon>Eurotiomycetes</taxon>
        <taxon>Eurotiomycetidae</taxon>
        <taxon>Eurotiales</taxon>
        <taxon>Elaphomycetaceae</taxon>
        <taxon>Elaphomyces</taxon>
    </lineage>
</organism>
<dbReference type="GO" id="GO:0016070">
    <property type="term" value="P:RNA metabolic process"/>
    <property type="evidence" value="ECO:0007669"/>
    <property type="project" value="UniProtKB-ARBA"/>
</dbReference>
<dbReference type="OrthoDB" id="27537at2759"/>
<dbReference type="InterPro" id="IPR036322">
    <property type="entry name" value="WD40_repeat_dom_sf"/>
</dbReference>
<dbReference type="GO" id="GO:0048188">
    <property type="term" value="C:Set1C/COMPASS complex"/>
    <property type="evidence" value="ECO:0007669"/>
    <property type="project" value="TreeGrafter"/>
</dbReference>
<accession>A0A232M022</accession>
<evidence type="ECO:0000256" key="6">
    <source>
        <dbReference type="PROSITE-ProRule" id="PRU00221"/>
    </source>
</evidence>
<proteinExistence type="inferred from homology"/>
<dbReference type="AlphaFoldDB" id="A0A232M022"/>
<dbReference type="GO" id="GO:0003682">
    <property type="term" value="F:chromatin binding"/>
    <property type="evidence" value="ECO:0007669"/>
    <property type="project" value="TreeGrafter"/>
</dbReference>
<dbReference type="PANTHER" id="PTHR19861:SF0">
    <property type="entry name" value="WD REPEAT-CONTAINING PROTEIN 82"/>
    <property type="match status" value="1"/>
</dbReference>
<keyword evidence="3 6" id="KW-0853">WD repeat</keyword>
<evidence type="ECO:0000256" key="1">
    <source>
        <dbReference type="ARBA" id="ARBA00004123"/>
    </source>
</evidence>
<dbReference type="SUPFAM" id="SSF50978">
    <property type="entry name" value="WD40 repeat-like"/>
    <property type="match status" value="1"/>
</dbReference>
<gene>
    <name evidence="7" type="ORF">Egran_02484</name>
</gene>
<dbReference type="PROSITE" id="PS50082">
    <property type="entry name" value="WD_REPEATS_2"/>
    <property type="match status" value="2"/>
</dbReference>
<dbReference type="Proteomes" id="UP000243515">
    <property type="component" value="Unassembled WGS sequence"/>
</dbReference>
<comment type="subcellular location">
    <subcellularLocation>
        <location evidence="1">Nucleus</location>
    </subcellularLocation>
</comment>
<evidence type="ECO:0000256" key="4">
    <source>
        <dbReference type="ARBA" id="ARBA00022737"/>
    </source>
</evidence>
<protein>
    <submittedName>
        <fullName evidence="7">Uncharacterized protein</fullName>
    </submittedName>
</protein>
<keyword evidence="4" id="KW-0677">Repeat</keyword>
<keyword evidence="5" id="KW-0539">Nucleus</keyword>
<evidence type="ECO:0000256" key="2">
    <source>
        <dbReference type="ARBA" id="ARBA00005616"/>
    </source>
</evidence>
<reference evidence="7 8" key="1">
    <citation type="journal article" date="2015" name="Environ. Microbiol.">
        <title>Metagenome sequence of Elaphomyces granulatus from sporocarp tissue reveals Ascomycota ectomycorrhizal fingerprints of genome expansion and a Proteobacteria-rich microbiome.</title>
        <authorList>
            <person name="Quandt C.A."/>
            <person name="Kohler A."/>
            <person name="Hesse C.N."/>
            <person name="Sharpton T.J."/>
            <person name="Martin F."/>
            <person name="Spatafora J.W."/>
        </authorList>
    </citation>
    <scope>NUCLEOTIDE SEQUENCE [LARGE SCALE GENOMIC DNA]</scope>
    <source>
        <strain evidence="7 8">OSC145934</strain>
    </source>
</reference>
<evidence type="ECO:0000313" key="8">
    <source>
        <dbReference type="Proteomes" id="UP000243515"/>
    </source>
</evidence>
<dbReference type="PANTHER" id="PTHR19861">
    <property type="entry name" value="WD40 REPEAT PROTEIN SWD2"/>
    <property type="match status" value="1"/>
</dbReference>
<dbReference type="InterPro" id="IPR001680">
    <property type="entry name" value="WD40_rpt"/>
</dbReference>
<comment type="similarity">
    <text evidence="2">Belongs to the WD repeat SWD2 family.</text>
</comment>
<sequence>NLSTHQASDSSHYSTRHYWIFRKQLSASFREMADTPQQSTPQLTQKVSDVIRNYRPTKAFRFPKQDVPVHITSLDFDDQGDYLVAAGDDETVQVFDIKEGKPTKTVPSKKYGVHLARFTHHSRQILHASTKVDDSLRLLDLHNESYLRYFAGHTDKVTSLALSPGSDAFISCSKDDTVALWDLNSRNAQGKLKLATPYLVAFDPSATVIAITSQSTSSVLLYDFRNYDKPPFATFDLAPHEERYTPSTRGRAWTRLEFSNDGKYLLVGTDYHGHFLLDAFEGTVKAFLVGRNGSPGRAAPVSSSGKPLGQGDACFTPDGRYVIGGSGDQPDVLVWDTHQNPDANSYLHPMTKLPHRGRSAVIECNPRYNMFATADREIIFWLPEDSGKSSDK</sequence>
<name>A0A232M022_9EURO</name>